<sequence length="91" mass="10085">MSELARDALCSEGFCVIGGYMSPVNDAYKKRGLISAKHCIEMCDLACRSSEFVMVDPWEANQETFQSTLTVLCRIKSSLVESGRISLQSKL</sequence>
<keyword evidence="1" id="KW-0808">Transferase</keyword>
<dbReference type="EMBL" id="CM045764">
    <property type="protein sequence ID" value="KAI8009207.1"/>
    <property type="molecule type" value="Genomic_DNA"/>
</dbReference>
<proteinExistence type="predicted"/>
<name>A0ACC0H8Y0_9ERIC</name>
<protein>
    <submittedName>
        <fullName evidence="1">Nicotinamide/nicotinic acid mononucleotide adenylyltransferase</fullName>
    </submittedName>
</protein>
<evidence type="ECO:0000313" key="2">
    <source>
        <dbReference type="Proteomes" id="UP001060215"/>
    </source>
</evidence>
<comment type="caution">
    <text evidence="1">The sequence shown here is derived from an EMBL/GenBank/DDBJ whole genome shotgun (WGS) entry which is preliminary data.</text>
</comment>
<accession>A0ACC0H8Y0</accession>
<organism evidence="1 2">
    <name type="scientific">Camellia lanceoleosa</name>
    <dbReference type="NCBI Taxonomy" id="1840588"/>
    <lineage>
        <taxon>Eukaryota</taxon>
        <taxon>Viridiplantae</taxon>
        <taxon>Streptophyta</taxon>
        <taxon>Embryophyta</taxon>
        <taxon>Tracheophyta</taxon>
        <taxon>Spermatophyta</taxon>
        <taxon>Magnoliopsida</taxon>
        <taxon>eudicotyledons</taxon>
        <taxon>Gunneridae</taxon>
        <taxon>Pentapetalae</taxon>
        <taxon>asterids</taxon>
        <taxon>Ericales</taxon>
        <taxon>Theaceae</taxon>
        <taxon>Camellia</taxon>
    </lineage>
</organism>
<gene>
    <name evidence="1" type="ORF">LOK49_LG07G03526</name>
</gene>
<dbReference type="Proteomes" id="UP001060215">
    <property type="component" value="Chromosome 7"/>
</dbReference>
<keyword evidence="2" id="KW-1185">Reference proteome</keyword>
<keyword evidence="1" id="KW-0548">Nucleotidyltransferase</keyword>
<reference evidence="1 2" key="1">
    <citation type="journal article" date="2022" name="Plant J.">
        <title>Chromosome-level genome of Camellia lanceoleosa provides a valuable resource for understanding genome evolution and self-incompatibility.</title>
        <authorList>
            <person name="Gong W."/>
            <person name="Xiao S."/>
            <person name="Wang L."/>
            <person name="Liao Z."/>
            <person name="Chang Y."/>
            <person name="Mo W."/>
            <person name="Hu G."/>
            <person name="Li W."/>
            <person name="Zhao G."/>
            <person name="Zhu H."/>
            <person name="Hu X."/>
            <person name="Ji K."/>
            <person name="Xiang X."/>
            <person name="Song Q."/>
            <person name="Yuan D."/>
            <person name="Jin S."/>
            <person name="Zhang L."/>
        </authorList>
    </citation>
    <scope>NUCLEOTIDE SEQUENCE [LARGE SCALE GENOMIC DNA]</scope>
    <source>
        <strain evidence="1">SQ_2022a</strain>
    </source>
</reference>
<evidence type="ECO:0000313" key="1">
    <source>
        <dbReference type="EMBL" id="KAI8009207.1"/>
    </source>
</evidence>